<feature type="signal peptide" evidence="2">
    <location>
        <begin position="1"/>
        <end position="26"/>
    </location>
</feature>
<feature type="chain" id="PRO_5045440427" evidence="2">
    <location>
        <begin position="27"/>
        <end position="823"/>
    </location>
</feature>
<dbReference type="RefSeq" id="WP_186962950.1">
    <property type="nucleotide sequence ID" value="NZ_JACOPR010000001.1"/>
</dbReference>
<organism evidence="4 5">
    <name type="scientific">Pseudoflavonifractor hominis</name>
    <dbReference type="NCBI Taxonomy" id="2763059"/>
    <lineage>
        <taxon>Bacteria</taxon>
        <taxon>Bacillati</taxon>
        <taxon>Bacillota</taxon>
        <taxon>Clostridia</taxon>
        <taxon>Eubacteriales</taxon>
        <taxon>Oscillospiraceae</taxon>
        <taxon>Pseudoflavonifractor</taxon>
    </lineage>
</organism>
<keyword evidence="2" id="KW-0732">Signal</keyword>
<feature type="domain" description="SLH" evidence="3">
    <location>
        <begin position="27"/>
        <end position="89"/>
    </location>
</feature>
<comment type="caution">
    <text evidence="4">The sequence shown here is derived from an EMBL/GenBank/DDBJ whole genome shotgun (WGS) entry which is preliminary data.</text>
</comment>
<evidence type="ECO:0000256" key="2">
    <source>
        <dbReference type="SAM" id="SignalP"/>
    </source>
</evidence>
<dbReference type="EMBL" id="JACOPR010000001">
    <property type="protein sequence ID" value="MBC5729724.1"/>
    <property type="molecule type" value="Genomic_DNA"/>
</dbReference>
<evidence type="ECO:0000313" key="5">
    <source>
        <dbReference type="Proteomes" id="UP000660021"/>
    </source>
</evidence>
<sequence>MNNLKRVLSVGMASTMVLGMMATASAASFNDFTDKDEIVNKDAVSMVTELGIIAGLPDGSYGATQNIDRASFARLICVTLNGGKEPTLGNLTTSFTDTKGHWAEKYIAYCVQQGIIAGKGNNTFAPSAQVTGSEAAKMLLVAVGYNTTYEGIGGATWQVSTDVLSNQVGLYKGLETINTSAALTRDQAAQMIYNALNAEMVKYEIVPGVSTNGQIVANTQRQETGETLLEKAFKAVKVEGVVLANEYAALNGAGVQDEGKTYVQLNDAPKGLNSTGAFKVSTDLDMVGKTVTMFVQPDANSTQTSKAVVLGNALESDTNNVAVLTAGKDSAKKIADYLDDNNLKTNSSTEWYVNYAIRTTGSGDSTKNDPLTTNEAGKELTFIDNNDDGVVDYALQLVKTFGKVTSYNDSKDGTINVSAVNPADSITYKSLSSTKAAKDINGFADVKKDDYVFFYKIGNKEFVEPAKSVEVTVSSIKGNKVTADDTTYEQSGLVKGVNEDAKNLNEAVELGDKVTFYLDNAGYVVYTDAEAAADEYLKVLAVDSFSSVSGYANTKILKTDGTTEVVNAYYDNAGTKEKPDNGKIYAYSVNSKGVYKLVLTDLTEKSINSTTIEKGKTQIKSDVLANAQTVFVIDRGNDVYTVYTGIANVPKEITVKTGSAIVDKNNIAKAVFISDSDMTGSTEGVYVLDKNPTVTGTSDDKTYTYDVIYKGEKTTLTSEDGKLFASKGYYDNVSINGTEITKVTGSAIQPSEATVASKGLVANAQGTFSYSDSTKVLYVDGTDVSESSIGAITVKDGGIKGDNILVIKDSDNENIAAYVLICK</sequence>
<gene>
    <name evidence="4" type="ORF">H8S34_02610</name>
</gene>
<keyword evidence="5" id="KW-1185">Reference proteome</keyword>
<dbReference type="PROSITE" id="PS51272">
    <property type="entry name" value="SLH"/>
    <property type="match status" value="2"/>
</dbReference>
<evidence type="ECO:0000259" key="3">
    <source>
        <dbReference type="PROSITE" id="PS51272"/>
    </source>
</evidence>
<accession>A0ABR7HQC9</accession>
<reference evidence="4 5" key="1">
    <citation type="submission" date="2020-08" db="EMBL/GenBank/DDBJ databases">
        <title>Genome public.</title>
        <authorList>
            <person name="Liu C."/>
            <person name="Sun Q."/>
        </authorList>
    </citation>
    <scope>NUCLEOTIDE SEQUENCE [LARGE SCALE GENOMIC DNA]</scope>
    <source>
        <strain evidence="4 5">New-38</strain>
    </source>
</reference>
<evidence type="ECO:0000256" key="1">
    <source>
        <dbReference type="ARBA" id="ARBA00022737"/>
    </source>
</evidence>
<keyword evidence="1" id="KW-0677">Repeat</keyword>
<protein>
    <submittedName>
        <fullName evidence="4">S-layer homology domain-containing protein</fullName>
    </submittedName>
</protein>
<dbReference type="InterPro" id="IPR051465">
    <property type="entry name" value="Cell_Envelope_Struct_Comp"/>
</dbReference>
<dbReference type="PANTHER" id="PTHR43308:SF5">
    <property type="entry name" value="S-LAYER PROTEIN _ PEPTIDOGLYCAN ENDO-BETA-N-ACETYLGLUCOSAMINIDASE"/>
    <property type="match status" value="1"/>
</dbReference>
<dbReference type="Proteomes" id="UP000660021">
    <property type="component" value="Unassembled WGS sequence"/>
</dbReference>
<dbReference type="Pfam" id="PF00395">
    <property type="entry name" value="SLH"/>
    <property type="match status" value="2"/>
</dbReference>
<dbReference type="InterPro" id="IPR001119">
    <property type="entry name" value="SLH_dom"/>
</dbReference>
<dbReference type="PANTHER" id="PTHR43308">
    <property type="entry name" value="OUTER MEMBRANE PROTEIN ALPHA-RELATED"/>
    <property type="match status" value="1"/>
</dbReference>
<name>A0ABR7HQC9_9FIRM</name>
<feature type="domain" description="SLH" evidence="3">
    <location>
        <begin position="90"/>
        <end position="153"/>
    </location>
</feature>
<evidence type="ECO:0000313" key="4">
    <source>
        <dbReference type="EMBL" id="MBC5729724.1"/>
    </source>
</evidence>
<proteinExistence type="predicted"/>